<dbReference type="GO" id="GO:0009398">
    <property type="term" value="P:FMN biosynthetic process"/>
    <property type="evidence" value="ECO:0007669"/>
    <property type="project" value="UniProtKB-UniPathway"/>
</dbReference>
<dbReference type="EC" id="2.7.1.26" evidence="4"/>
<dbReference type="OrthoDB" id="276388at2759"/>
<dbReference type="SMART" id="SM00904">
    <property type="entry name" value="Flavokinase"/>
    <property type="match status" value="1"/>
</dbReference>
<keyword evidence="14" id="KW-1185">Reference proteome</keyword>
<dbReference type="InterPro" id="IPR015865">
    <property type="entry name" value="Riboflavin_kinase_bac/euk"/>
</dbReference>
<proteinExistence type="inferred from homology"/>
<evidence type="ECO:0000256" key="5">
    <source>
        <dbReference type="ARBA" id="ARBA00017394"/>
    </source>
</evidence>
<evidence type="ECO:0000256" key="6">
    <source>
        <dbReference type="ARBA" id="ARBA00022630"/>
    </source>
</evidence>
<dbReference type="Gene3D" id="2.40.30.30">
    <property type="entry name" value="Riboflavin kinase-like"/>
    <property type="match status" value="1"/>
</dbReference>
<dbReference type="PANTHER" id="PTHR22749:SF6">
    <property type="entry name" value="RIBOFLAVIN KINASE"/>
    <property type="match status" value="1"/>
</dbReference>
<organism evidence="13 14">
    <name type="scientific">Lachancea lanzarotensis</name>
    <dbReference type="NCBI Taxonomy" id="1245769"/>
    <lineage>
        <taxon>Eukaryota</taxon>
        <taxon>Fungi</taxon>
        <taxon>Dikarya</taxon>
        <taxon>Ascomycota</taxon>
        <taxon>Saccharomycotina</taxon>
        <taxon>Saccharomycetes</taxon>
        <taxon>Saccharomycetales</taxon>
        <taxon>Saccharomycetaceae</taxon>
        <taxon>Lachancea</taxon>
    </lineage>
</organism>
<evidence type="ECO:0000256" key="7">
    <source>
        <dbReference type="ARBA" id="ARBA00022643"/>
    </source>
</evidence>
<dbReference type="Pfam" id="PF01687">
    <property type="entry name" value="Flavokinase"/>
    <property type="match status" value="1"/>
</dbReference>
<evidence type="ECO:0000256" key="8">
    <source>
        <dbReference type="ARBA" id="ARBA00022679"/>
    </source>
</evidence>
<accession>A0A0C7N6A8</accession>
<evidence type="ECO:0000256" key="4">
    <source>
        <dbReference type="ARBA" id="ARBA00012105"/>
    </source>
</evidence>
<evidence type="ECO:0000256" key="2">
    <source>
        <dbReference type="ARBA" id="ARBA00005201"/>
    </source>
</evidence>
<dbReference type="PANTHER" id="PTHR22749">
    <property type="entry name" value="RIBOFLAVIN KINASE/FMN ADENYLYLTRANSFERASE"/>
    <property type="match status" value="1"/>
</dbReference>
<dbReference type="GO" id="GO:0009231">
    <property type="term" value="P:riboflavin biosynthetic process"/>
    <property type="evidence" value="ECO:0007669"/>
    <property type="project" value="InterPro"/>
</dbReference>
<dbReference type="SUPFAM" id="SSF82114">
    <property type="entry name" value="Riboflavin kinase-like"/>
    <property type="match status" value="1"/>
</dbReference>
<comment type="similarity">
    <text evidence="3">Belongs to the flavokinase family.</text>
</comment>
<dbReference type="GO" id="GO:0008531">
    <property type="term" value="F:riboflavin kinase activity"/>
    <property type="evidence" value="ECO:0007669"/>
    <property type="project" value="UniProtKB-EC"/>
</dbReference>
<dbReference type="InterPro" id="IPR023468">
    <property type="entry name" value="Riboflavin_kinase"/>
</dbReference>
<keyword evidence="7" id="KW-0288">FMN</keyword>
<evidence type="ECO:0000256" key="10">
    <source>
        <dbReference type="ARBA" id="ARBA00022840"/>
    </source>
</evidence>
<feature type="domain" description="Riboflavin kinase" evidence="12">
    <location>
        <begin position="13"/>
        <end position="171"/>
    </location>
</feature>
<gene>
    <name evidence="13" type="ORF">LALA0_S04e06128g</name>
</gene>
<comment type="function">
    <text evidence="1">Catalyzes the phosphorylation of riboflavin (vitamin B2) to form flavin mononucleotide (FMN) coenzyme.</text>
</comment>
<dbReference type="GO" id="GO:0005524">
    <property type="term" value="F:ATP binding"/>
    <property type="evidence" value="ECO:0007669"/>
    <property type="project" value="UniProtKB-KW"/>
</dbReference>
<comment type="pathway">
    <text evidence="2">Cofactor biosynthesis; FMN biosynthesis; FMN from riboflavin (ATP route): step 1/1.</text>
</comment>
<evidence type="ECO:0000256" key="1">
    <source>
        <dbReference type="ARBA" id="ARBA00003572"/>
    </source>
</evidence>
<dbReference type="GeneID" id="34685475"/>
<sequence length="181" mass="20145">MSPPSAPKEPFPLTTEFCDVVCGFGRGSAELGIPTANIPIDQLPETIDSLALGVYFGYARLQPSDRTADHQIRNPHRPDGSRVHFNHGQRLTGGDLDVLPVVLSIGINPFYHNNAKTVELHLVHTFAHDFYGAQIKFRILGYIRPELDYTTREALIADIHNDIAIAQRALALPGYIRHRDL</sequence>
<keyword evidence="10" id="KW-0067">ATP-binding</keyword>
<dbReference type="InterPro" id="IPR023465">
    <property type="entry name" value="Riboflavin_kinase_dom_sf"/>
</dbReference>
<name>A0A0C7N6A8_9SACH</name>
<evidence type="ECO:0000256" key="11">
    <source>
        <dbReference type="ARBA" id="ARBA00029960"/>
    </source>
</evidence>
<evidence type="ECO:0000313" key="13">
    <source>
        <dbReference type="EMBL" id="CEP62029.1"/>
    </source>
</evidence>
<dbReference type="EMBL" id="LN736363">
    <property type="protein sequence ID" value="CEP62029.1"/>
    <property type="molecule type" value="Genomic_DNA"/>
</dbReference>
<dbReference type="Proteomes" id="UP000054304">
    <property type="component" value="Unassembled WGS sequence"/>
</dbReference>
<protein>
    <recommendedName>
        <fullName evidence="5">Riboflavin kinase</fullName>
        <ecNumber evidence="4">2.7.1.26</ecNumber>
    </recommendedName>
    <alternativeName>
        <fullName evidence="11">Flavin mononucleotide kinase 1</fullName>
    </alternativeName>
</protein>
<keyword evidence="8" id="KW-0808">Transferase</keyword>
<dbReference type="GO" id="GO:0005743">
    <property type="term" value="C:mitochondrial inner membrane"/>
    <property type="evidence" value="ECO:0007669"/>
    <property type="project" value="EnsemblFungi"/>
</dbReference>
<reference evidence="13 14" key="1">
    <citation type="submission" date="2014-12" db="EMBL/GenBank/DDBJ databases">
        <authorList>
            <person name="Neuveglise Cecile"/>
        </authorList>
    </citation>
    <scope>NUCLEOTIDE SEQUENCE [LARGE SCALE GENOMIC DNA]</scope>
    <source>
        <strain evidence="13 14">CBS 12615</strain>
    </source>
</reference>
<evidence type="ECO:0000313" key="14">
    <source>
        <dbReference type="Proteomes" id="UP000054304"/>
    </source>
</evidence>
<evidence type="ECO:0000256" key="9">
    <source>
        <dbReference type="ARBA" id="ARBA00022741"/>
    </source>
</evidence>
<dbReference type="STRING" id="1245769.A0A0C7N6A8"/>
<dbReference type="HOGENOM" id="CLU_048437_3_2_1"/>
<dbReference type="RefSeq" id="XP_022628259.1">
    <property type="nucleotide sequence ID" value="XM_022772835.1"/>
</dbReference>
<evidence type="ECO:0000256" key="3">
    <source>
        <dbReference type="ARBA" id="ARBA00010108"/>
    </source>
</evidence>
<dbReference type="AlphaFoldDB" id="A0A0C7N6A8"/>
<dbReference type="UniPathway" id="UPA00276">
    <property type="reaction ID" value="UER00406"/>
</dbReference>
<keyword evidence="9" id="KW-0547">Nucleotide-binding</keyword>
<evidence type="ECO:0000259" key="12">
    <source>
        <dbReference type="SMART" id="SM00904"/>
    </source>
</evidence>
<keyword evidence="6" id="KW-0285">Flavoprotein</keyword>